<organism evidence="1 2">
    <name type="scientific">Mycobacterium intracellulare (strain ATCC 13950 / DSM 43223 / JCM 6384 / NCTC 13025 / 3600)</name>
    <dbReference type="NCBI Taxonomy" id="487521"/>
    <lineage>
        <taxon>Bacteria</taxon>
        <taxon>Bacillati</taxon>
        <taxon>Actinomycetota</taxon>
        <taxon>Actinomycetes</taxon>
        <taxon>Mycobacteriales</taxon>
        <taxon>Mycobacteriaceae</taxon>
        <taxon>Mycobacterium</taxon>
        <taxon>Mycobacterium avium complex (MAC)</taxon>
    </lineage>
</organism>
<dbReference type="HOGENOM" id="CLU_168940_1_0_11"/>
<dbReference type="Proteomes" id="UP000008004">
    <property type="component" value="Chromosome"/>
</dbReference>
<dbReference type="KEGG" id="mia:OCU_51230"/>
<dbReference type="AlphaFoldDB" id="H8ILM6"/>
<reference evidence="1 2" key="1">
    <citation type="journal article" date="2012" name="J. Bacteriol.">
        <title>Complete genome sequence of Mycobacterium intracellulare strain ATCC 13950T.</title>
        <authorList>
            <person name="Kim B.J."/>
            <person name="Choi B.S."/>
            <person name="Lim J.S."/>
            <person name="Choi I.Y."/>
            <person name="Lee J.H."/>
            <person name="Chun J."/>
            <person name="Kook Y.H."/>
            <person name="Kim B.J."/>
        </authorList>
    </citation>
    <scope>NUCLEOTIDE SEQUENCE [LARGE SCALE GENOMIC DNA]</scope>
    <source>
        <strain evidence="2">ATCC 13950 / DSM 43223 / JCM 6384 / NCTC 13025 / 3600</strain>
    </source>
</reference>
<dbReference type="EMBL" id="CP003322">
    <property type="protein sequence ID" value="AFC46342.1"/>
    <property type="molecule type" value="Genomic_DNA"/>
</dbReference>
<dbReference type="PATRIC" id="fig|487521.10.peg.5130"/>
<name>H8ILM6_MYCIA</name>
<proteinExistence type="predicted"/>
<evidence type="ECO:0000313" key="1">
    <source>
        <dbReference type="EMBL" id="AFC46342.1"/>
    </source>
</evidence>
<sequence>MPKNAVADPAHAQPRDATRVLATANLTATAKATNGVAADTVWQIALDGGKAKDAAMKQVCGGG</sequence>
<evidence type="ECO:0000313" key="2">
    <source>
        <dbReference type="Proteomes" id="UP000008004"/>
    </source>
</evidence>
<accession>H8ILM6</accession>
<protein>
    <submittedName>
        <fullName evidence="1">Uncharacterized protein</fullName>
    </submittedName>
</protein>
<gene>
    <name evidence="1" type="ordered locus">OCU_51230</name>
</gene>